<dbReference type="Pfam" id="PF06271">
    <property type="entry name" value="RDD"/>
    <property type="match status" value="1"/>
</dbReference>
<evidence type="ECO:0000256" key="5">
    <source>
        <dbReference type="SAM" id="MobiDB-lite"/>
    </source>
</evidence>
<evidence type="ECO:0000256" key="2">
    <source>
        <dbReference type="ARBA" id="ARBA00022692"/>
    </source>
</evidence>
<evidence type="ECO:0000313" key="8">
    <source>
        <dbReference type="EMBL" id="RBQ16600.1"/>
    </source>
</evidence>
<dbReference type="GO" id="GO:0016020">
    <property type="term" value="C:membrane"/>
    <property type="evidence" value="ECO:0007669"/>
    <property type="project" value="UniProtKB-SubCell"/>
</dbReference>
<keyword evidence="4 6" id="KW-0472">Membrane</keyword>
<feature type="compositionally biased region" description="Pro residues" evidence="5">
    <location>
        <begin position="310"/>
        <end position="328"/>
    </location>
</feature>
<evidence type="ECO:0000256" key="1">
    <source>
        <dbReference type="ARBA" id="ARBA00004141"/>
    </source>
</evidence>
<evidence type="ECO:0000256" key="4">
    <source>
        <dbReference type="ARBA" id="ARBA00023136"/>
    </source>
</evidence>
<feature type="domain" description="RDD" evidence="7">
    <location>
        <begin position="72"/>
        <end position="199"/>
    </location>
</feature>
<feature type="transmembrane region" description="Helical" evidence="6">
    <location>
        <begin position="109"/>
        <end position="129"/>
    </location>
</feature>
<comment type="caution">
    <text evidence="8">The sequence shown here is derived from an EMBL/GenBank/DDBJ whole genome shotgun (WGS) entry which is preliminary data.</text>
</comment>
<evidence type="ECO:0000313" key="9">
    <source>
        <dbReference type="Proteomes" id="UP000253303"/>
    </source>
</evidence>
<dbReference type="EMBL" id="QMEY01000016">
    <property type="protein sequence ID" value="RBQ16600.1"/>
    <property type="molecule type" value="Genomic_DNA"/>
</dbReference>
<feature type="region of interest" description="Disordered" evidence="5">
    <location>
        <begin position="297"/>
        <end position="355"/>
    </location>
</feature>
<dbReference type="PANTHER" id="PTHR38480:SF1">
    <property type="entry name" value="SLR0254 PROTEIN"/>
    <property type="match status" value="1"/>
</dbReference>
<dbReference type="AlphaFoldDB" id="A0A366LSK6"/>
<dbReference type="PANTHER" id="PTHR38480">
    <property type="entry name" value="SLR0254 PROTEIN"/>
    <property type="match status" value="1"/>
</dbReference>
<feature type="compositionally biased region" description="Pro residues" evidence="5">
    <location>
        <begin position="345"/>
        <end position="355"/>
    </location>
</feature>
<keyword evidence="3 6" id="KW-1133">Transmembrane helix</keyword>
<gene>
    <name evidence="8" type="ORF">DP939_29875</name>
</gene>
<comment type="subcellular location">
    <subcellularLocation>
        <location evidence="1">Membrane</location>
        <topology evidence="1">Multi-pass membrane protein</topology>
    </subcellularLocation>
</comment>
<proteinExistence type="predicted"/>
<name>A0A366LSK6_9ACTN</name>
<organism evidence="8 9">
    <name type="scientific">Spongiactinospora rosea</name>
    <dbReference type="NCBI Taxonomy" id="2248750"/>
    <lineage>
        <taxon>Bacteria</taxon>
        <taxon>Bacillati</taxon>
        <taxon>Actinomycetota</taxon>
        <taxon>Actinomycetes</taxon>
        <taxon>Streptosporangiales</taxon>
        <taxon>Streptosporangiaceae</taxon>
        <taxon>Spongiactinospora</taxon>
    </lineage>
</organism>
<sequence length="355" mass="37391">MSTDRAYSRPDRLWARRPSPRFRVVHRGPEPEAAGFPQGGRIARPGRGLVGRLLGVSDVVTGEAVVVEVRFAQVPSRAVALFIDVVVQGVLLYAVFALVGNVGLRADPALFAALSILFSALVIVGYPVIFETLSRGRSLGKLAMGLRVVSDDGGPERFRQALFRALAAVPEIWLLAGAPALITSLISERGKRLGDIFAGTVVISERGPRDRSLPAAMPPQLAAWATGLELSALPGEVASTARQYLVRFHQLAPQIQHEMGMRIAAQVATFVSPPPPPQVPPHAYLSAVLAERHRREGMRLARQQSQHAPAPAPPAGPPAAPAYTPPPGGHGGLVAGNGHVSGDPGPTPGGFVPPA</sequence>
<dbReference type="Proteomes" id="UP000253303">
    <property type="component" value="Unassembled WGS sequence"/>
</dbReference>
<feature type="transmembrane region" description="Helical" evidence="6">
    <location>
        <begin position="79"/>
        <end position="103"/>
    </location>
</feature>
<accession>A0A366LSK6</accession>
<evidence type="ECO:0000256" key="3">
    <source>
        <dbReference type="ARBA" id="ARBA00022989"/>
    </source>
</evidence>
<dbReference type="InterPro" id="IPR010432">
    <property type="entry name" value="RDD"/>
</dbReference>
<keyword evidence="2 6" id="KW-0812">Transmembrane</keyword>
<evidence type="ECO:0000259" key="7">
    <source>
        <dbReference type="Pfam" id="PF06271"/>
    </source>
</evidence>
<protein>
    <submittedName>
        <fullName evidence="8">RDD family protein</fullName>
    </submittedName>
</protein>
<keyword evidence="9" id="KW-1185">Reference proteome</keyword>
<evidence type="ECO:0000256" key="6">
    <source>
        <dbReference type="SAM" id="Phobius"/>
    </source>
</evidence>
<dbReference type="OrthoDB" id="9787732at2"/>
<reference evidence="8 9" key="1">
    <citation type="submission" date="2018-06" db="EMBL/GenBank/DDBJ databases">
        <title>Sphaerisporangium craniellae sp. nov., isolated from a marine sponge in the South China Sea.</title>
        <authorList>
            <person name="Li L."/>
        </authorList>
    </citation>
    <scope>NUCLEOTIDE SEQUENCE [LARGE SCALE GENOMIC DNA]</scope>
    <source>
        <strain evidence="8 9">LHW63015</strain>
    </source>
</reference>